<protein>
    <submittedName>
        <fullName evidence="2">DUF4380 domain-containing protein</fullName>
    </submittedName>
</protein>
<reference evidence="2 3" key="1">
    <citation type="submission" date="2021-05" db="EMBL/GenBank/DDBJ databases">
        <title>Direct Submission.</title>
        <authorList>
            <person name="Li K."/>
            <person name="Gao J."/>
        </authorList>
    </citation>
    <scope>NUCLEOTIDE SEQUENCE [LARGE SCALE GENOMIC DNA]</scope>
    <source>
        <strain evidence="2 3">Mg02</strain>
    </source>
</reference>
<dbReference type="RefSeq" id="WP_220561935.1">
    <property type="nucleotide sequence ID" value="NZ_CP074133.1"/>
</dbReference>
<accession>A0ABX8BJY8</accession>
<feature type="region of interest" description="Disordered" evidence="1">
    <location>
        <begin position="377"/>
        <end position="402"/>
    </location>
</feature>
<sequence>MSGVGVRREGAGAHERIVLDNGAVRLTAAPGLGGRLLSVRFGGREHLYRNPRLLDADLRPVEGVELGPVDGPMSVWNNVGGDKTWPAPQGWDGPGQWAGPPDPVLDSGAYTAETVTAPDGSAVLTLTSGDDPRSGLRLRRRITLEPGTAGFRLDLEAANTSGTARRWALWNVTQIDGSGAGPDAGGVFVGVGGPGPHTVPLVAGNGNPEVLGHAPGVLRVPAQDVVGKVGFPTATGWLAHVGAAGTLTQRFAVHGEAEYPDSGSRAEVWLEAPVERPLEHLGGLCPVDRVTEVEALGPLTDLAPGAATALTIAFGLGTGTGPVAGVTPDGFWGEVPHWAGPGTSPARLAGTFTALRAGSLVHRASGTELARALPGEPVRFDAPVPGAGADTPTDVDFAPEQR</sequence>
<name>A0ABX8BJY8_9ACTN</name>
<organism evidence="2 3">
    <name type="scientific">Nocardiopsis changdeensis</name>
    <dbReference type="NCBI Taxonomy" id="2831969"/>
    <lineage>
        <taxon>Bacteria</taxon>
        <taxon>Bacillati</taxon>
        <taxon>Actinomycetota</taxon>
        <taxon>Actinomycetes</taxon>
        <taxon>Streptosporangiales</taxon>
        <taxon>Nocardiopsidaceae</taxon>
        <taxon>Nocardiopsis</taxon>
    </lineage>
</organism>
<gene>
    <name evidence="2" type="ORF">KGD84_19880</name>
</gene>
<evidence type="ECO:0000313" key="2">
    <source>
        <dbReference type="EMBL" id="QUX20738.1"/>
    </source>
</evidence>
<keyword evidence="3" id="KW-1185">Reference proteome</keyword>
<dbReference type="Pfam" id="PF14315">
    <property type="entry name" value="DUF4380"/>
    <property type="match status" value="1"/>
</dbReference>
<proteinExistence type="predicted"/>
<dbReference type="EMBL" id="CP074133">
    <property type="protein sequence ID" value="QUX20738.1"/>
    <property type="molecule type" value="Genomic_DNA"/>
</dbReference>
<evidence type="ECO:0000313" key="3">
    <source>
        <dbReference type="Proteomes" id="UP000676079"/>
    </source>
</evidence>
<dbReference type="InterPro" id="IPR025488">
    <property type="entry name" value="DUF4380"/>
</dbReference>
<dbReference type="Proteomes" id="UP000676079">
    <property type="component" value="Chromosome"/>
</dbReference>
<evidence type="ECO:0000256" key="1">
    <source>
        <dbReference type="SAM" id="MobiDB-lite"/>
    </source>
</evidence>